<dbReference type="GO" id="GO:0030059">
    <property type="term" value="F:aralkylamine dehydrogenase (azurin) activity"/>
    <property type="evidence" value="ECO:0007669"/>
    <property type="project" value="UniProtKB-EC"/>
</dbReference>
<evidence type="ECO:0000256" key="7">
    <source>
        <dbReference type="ARBA" id="ARBA00023002"/>
    </source>
</evidence>
<evidence type="ECO:0000256" key="1">
    <source>
        <dbReference type="ARBA" id="ARBA00004418"/>
    </source>
</evidence>
<feature type="chain" id="PRO_5045666358" evidence="8">
    <location>
        <begin position="22"/>
        <end position="385"/>
    </location>
</feature>
<dbReference type="Gene3D" id="2.130.10.10">
    <property type="entry name" value="YVTN repeat-like/Quinoprotein amine dehydrogenase"/>
    <property type="match status" value="1"/>
</dbReference>
<comment type="caution">
    <text evidence="9">The sequence shown here is derived from an EMBL/GenBank/DDBJ whole genome shotgun (WGS) entry which is preliminary data.</text>
</comment>
<evidence type="ECO:0000256" key="4">
    <source>
        <dbReference type="ARBA" id="ARBA00022729"/>
    </source>
</evidence>
<dbReference type="EC" id="1.4.9.2" evidence="9"/>
<dbReference type="RefSeq" id="WP_407945577.1">
    <property type="nucleotide sequence ID" value="NZ_CAJHCQ010000032.1"/>
</dbReference>
<evidence type="ECO:0000313" key="10">
    <source>
        <dbReference type="Proteomes" id="UP000656319"/>
    </source>
</evidence>
<keyword evidence="3" id="KW-0813">Transport</keyword>
<dbReference type="InterPro" id="IPR051200">
    <property type="entry name" value="Host-pathogen_enzymatic-act"/>
</dbReference>
<dbReference type="EMBL" id="CAJHCQ010000032">
    <property type="protein sequence ID" value="CAD6560855.1"/>
    <property type="molecule type" value="Genomic_DNA"/>
</dbReference>
<evidence type="ECO:0000313" key="9">
    <source>
        <dbReference type="EMBL" id="CAD6560855.1"/>
    </source>
</evidence>
<dbReference type="InterPro" id="IPR011044">
    <property type="entry name" value="Quino_amine_DH_bsu"/>
</dbReference>
<keyword evidence="7 9" id="KW-0560">Oxidoreductase</keyword>
<sequence length="385" mass="41293">MLRNWRRALLMAGGAAIAAHAAHVLATEKAEDLTIAKMPAFSPHQVYVVDVNFSSMTDARAYVLDADTNRFLGQIDAGFAPGFAISPDHKTSYVATTYFARGSHGARTDVVEATDNTTLQITGEVVIPPKHAQSVPSPYNTALSKDGKWLYVANITPATSVTVVNTATHQVASEVDTDGCVLAYPSGSDRFTSLCESGKALTVVLGANGKEKSRKLSDPFIDVAKDPAFVNASRSGNTYWFATFNGNVRSADFSGPAPVFGTPWPLVTPDEAKAGWRPGGLQQTALHVPTQRLFVAMHQGAEGSHKDPASEVWVFDLKTHKRIARWKLADQKIDPLLSIQVSEDAHPLFYGITTTSDVVVADAATGKLKHVHKQIGATSSLLVNP</sequence>
<comment type="similarity">
    <text evidence="2">Belongs to the aromatic amine dehydrogenase heavy chain family.</text>
</comment>
<keyword evidence="5" id="KW-0574">Periplasm</keyword>
<feature type="signal peptide" evidence="8">
    <location>
        <begin position="1"/>
        <end position="21"/>
    </location>
</feature>
<reference evidence="9 10" key="1">
    <citation type="submission" date="2020-10" db="EMBL/GenBank/DDBJ databases">
        <authorList>
            <person name="Peeters C."/>
        </authorList>
    </citation>
    <scope>NUCLEOTIDE SEQUENCE [LARGE SCALE GENOMIC DNA]</scope>
    <source>
        <strain evidence="9 10">LMG 27952</strain>
    </source>
</reference>
<dbReference type="InterPro" id="IPR009451">
    <property type="entry name" value="Metamine_DH_Hvc"/>
</dbReference>
<evidence type="ECO:0000256" key="8">
    <source>
        <dbReference type="SAM" id="SignalP"/>
    </source>
</evidence>
<organism evidence="9 10">
    <name type="scientific">Paraburkholderia hiiakae</name>
    <dbReference type="NCBI Taxonomy" id="1081782"/>
    <lineage>
        <taxon>Bacteria</taxon>
        <taxon>Pseudomonadati</taxon>
        <taxon>Pseudomonadota</taxon>
        <taxon>Betaproteobacteria</taxon>
        <taxon>Burkholderiales</taxon>
        <taxon>Burkholderiaceae</taxon>
        <taxon>Paraburkholderia</taxon>
    </lineage>
</organism>
<evidence type="ECO:0000256" key="6">
    <source>
        <dbReference type="ARBA" id="ARBA00022982"/>
    </source>
</evidence>
<keyword evidence="4 8" id="KW-0732">Signal</keyword>
<dbReference type="Pfam" id="PF06433">
    <property type="entry name" value="Me-amine-dh_H"/>
    <property type="match status" value="1"/>
</dbReference>
<gene>
    <name evidence="9" type="primary">aauB</name>
    <name evidence="9" type="ORF">LMG27952_07268</name>
</gene>
<protein>
    <submittedName>
        <fullName evidence="9">Aralkylamine dehydrogenase heavy chain</fullName>
        <ecNumber evidence="9">1.4.9.2</ecNumber>
    </submittedName>
</protein>
<dbReference type="SUPFAM" id="SSF50969">
    <property type="entry name" value="YVTN repeat-like/Quinoprotein amine dehydrogenase"/>
    <property type="match status" value="1"/>
</dbReference>
<evidence type="ECO:0000256" key="5">
    <source>
        <dbReference type="ARBA" id="ARBA00022764"/>
    </source>
</evidence>
<keyword evidence="10" id="KW-1185">Reference proteome</keyword>
<dbReference type="PANTHER" id="PTHR47197">
    <property type="entry name" value="PROTEIN NIRF"/>
    <property type="match status" value="1"/>
</dbReference>
<comment type="subcellular location">
    <subcellularLocation>
        <location evidence="1">Periplasm</location>
    </subcellularLocation>
</comment>
<dbReference type="Proteomes" id="UP000656319">
    <property type="component" value="Unassembled WGS sequence"/>
</dbReference>
<keyword evidence="6" id="KW-0249">Electron transport</keyword>
<name>A0ABM8PAJ8_9BURK</name>
<evidence type="ECO:0000256" key="2">
    <source>
        <dbReference type="ARBA" id="ARBA00010548"/>
    </source>
</evidence>
<dbReference type="PANTHER" id="PTHR47197:SF3">
    <property type="entry name" value="DIHYDRO-HEME D1 DEHYDROGENASE"/>
    <property type="match status" value="1"/>
</dbReference>
<dbReference type="InterPro" id="IPR015943">
    <property type="entry name" value="WD40/YVTN_repeat-like_dom_sf"/>
</dbReference>
<proteinExistence type="inferred from homology"/>
<accession>A0ABM8PAJ8</accession>
<evidence type="ECO:0000256" key="3">
    <source>
        <dbReference type="ARBA" id="ARBA00022448"/>
    </source>
</evidence>